<evidence type="ECO:0000256" key="3">
    <source>
        <dbReference type="ARBA" id="ARBA00006576"/>
    </source>
</evidence>
<dbReference type="PROSITE" id="PS51747">
    <property type="entry name" value="CYT_DCMP_DEAMINASES_2"/>
    <property type="match status" value="1"/>
</dbReference>
<keyword evidence="7" id="KW-0862">Zinc</keyword>
<dbReference type="GO" id="GO:0072527">
    <property type="term" value="P:pyrimidine-containing compound metabolic process"/>
    <property type="evidence" value="ECO:0007669"/>
    <property type="project" value="UniProtKB-ARBA"/>
</dbReference>
<evidence type="ECO:0000259" key="10">
    <source>
        <dbReference type="PROSITE" id="PS51747"/>
    </source>
</evidence>
<dbReference type="InterPro" id="IPR016192">
    <property type="entry name" value="APOBEC/CMP_deaminase_Zn-bd"/>
</dbReference>
<gene>
    <name evidence="11" type="ORF">METZ01_LOCUS154739</name>
</gene>
<dbReference type="SUPFAM" id="SSF53927">
    <property type="entry name" value="Cytidine deaminase-like"/>
    <property type="match status" value="1"/>
</dbReference>
<name>A0A382AJY0_9ZZZZ</name>
<evidence type="ECO:0000313" key="11">
    <source>
        <dbReference type="EMBL" id="SVB01885.1"/>
    </source>
</evidence>
<dbReference type="GO" id="GO:0008270">
    <property type="term" value="F:zinc ion binding"/>
    <property type="evidence" value="ECO:0007669"/>
    <property type="project" value="InterPro"/>
</dbReference>
<dbReference type="GO" id="GO:0055086">
    <property type="term" value="P:nucleobase-containing small molecule metabolic process"/>
    <property type="evidence" value="ECO:0007669"/>
    <property type="project" value="UniProtKB-ARBA"/>
</dbReference>
<comment type="function">
    <text evidence="2">This enzyme scavenges exogenous and endogenous cytidine and 2'-deoxycytidine for UMP synthesis.</text>
</comment>
<protein>
    <recommendedName>
        <fullName evidence="4">cytidine deaminase</fullName>
        <ecNumber evidence="4">3.5.4.5</ecNumber>
    </recommendedName>
    <alternativeName>
        <fullName evidence="8">Cytidine aminohydrolase</fullName>
    </alternativeName>
</protein>
<dbReference type="PROSITE" id="PS00903">
    <property type="entry name" value="CYT_DCMP_DEAMINASES_1"/>
    <property type="match status" value="1"/>
</dbReference>
<reference evidence="11" key="1">
    <citation type="submission" date="2018-05" db="EMBL/GenBank/DDBJ databases">
        <authorList>
            <person name="Lanie J.A."/>
            <person name="Ng W.-L."/>
            <person name="Kazmierczak K.M."/>
            <person name="Andrzejewski T.M."/>
            <person name="Davidsen T.M."/>
            <person name="Wayne K.J."/>
            <person name="Tettelin H."/>
            <person name="Glass J.I."/>
            <person name="Rusch D."/>
            <person name="Podicherti R."/>
            <person name="Tsui H.-C.T."/>
            <person name="Winkler M.E."/>
        </authorList>
    </citation>
    <scope>NUCLEOTIDE SEQUENCE</scope>
</reference>
<dbReference type="NCBIfam" id="TIGR01354">
    <property type="entry name" value="cyt_deam_tetra"/>
    <property type="match status" value="1"/>
</dbReference>
<dbReference type="AlphaFoldDB" id="A0A382AJY0"/>
<organism evidence="11">
    <name type="scientific">marine metagenome</name>
    <dbReference type="NCBI Taxonomy" id="408172"/>
    <lineage>
        <taxon>unclassified sequences</taxon>
        <taxon>metagenomes</taxon>
        <taxon>ecological metagenomes</taxon>
    </lineage>
</organism>
<dbReference type="GO" id="GO:0004126">
    <property type="term" value="F:cytidine deaminase activity"/>
    <property type="evidence" value="ECO:0007669"/>
    <property type="project" value="UniProtKB-EC"/>
</dbReference>
<evidence type="ECO:0000256" key="8">
    <source>
        <dbReference type="ARBA" id="ARBA00032005"/>
    </source>
</evidence>
<dbReference type="InterPro" id="IPR016193">
    <property type="entry name" value="Cytidine_deaminase-like"/>
</dbReference>
<evidence type="ECO:0000256" key="7">
    <source>
        <dbReference type="ARBA" id="ARBA00022833"/>
    </source>
</evidence>
<dbReference type="GO" id="GO:0005829">
    <property type="term" value="C:cytosol"/>
    <property type="evidence" value="ECO:0007669"/>
    <property type="project" value="TreeGrafter"/>
</dbReference>
<dbReference type="Pfam" id="PF00383">
    <property type="entry name" value="dCMP_cyt_deam_1"/>
    <property type="match status" value="1"/>
</dbReference>
<evidence type="ECO:0000256" key="2">
    <source>
        <dbReference type="ARBA" id="ARBA00003949"/>
    </source>
</evidence>
<comment type="similarity">
    <text evidence="3">Belongs to the cytidine and deoxycytidylate deaminase family.</text>
</comment>
<evidence type="ECO:0000256" key="4">
    <source>
        <dbReference type="ARBA" id="ARBA00012783"/>
    </source>
</evidence>
<dbReference type="NCBIfam" id="NF004064">
    <property type="entry name" value="PRK05578.1"/>
    <property type="match status" value="1"/>
</dbReference>
<accession>A0A382AJY0</accession>
<evidence type="ECO:0000256" key="5">
    <source>
        <dbReference type="ARBA" id="ARBA00022723"/>
    </source>
</evidence>
<evidence type="ECO:0000256" key="6">
    <source>
        <dbReference type="ARBA" id="ARBA00022801"/>
    </source>
</evidence>
<dbReference type="EC" id="3.5.4.5" evidence="4"/>
<dbReference type="EMBL" id="UINC01025736">
    <property type="protein sequence ID" value="SVB01885.1"/>
    <property type="molecule type" value="Genomic_DNA"/>
</dbReference>
<feature type="domain" description="CMP/dCMP-type deaminase" evidence="10">
    <location>
        <begin position="1"/>
        <end position="120"/>
    </location>
</feature>
<dbReference type="CDD" id="cd01283">
    <property type="entry name" value="cytidine_deaminase"/>
    <property type="match status" value="1"/>
</dbReference>
<keyword evidence="6" id="KW-0378">Hydrolase</keyword>
<dbReference type="FunFam" id="3.40.140.10:FF:000008">
    <property type="entry name" value="Cytidine deaminase"/>
    <property type="match status" value="1"/>
</dbReference>
<dbReference type="PANTHER" id="PTHR11644">
    <property type="entry name" value="CYTIDINE DEAMINASE"/>
    <property type="match status" value="1"/>
</dbReference>
<dbReference type="PANTHER" id="PTHR11644:SF2">
    <property type="entry name" value="CYTIDINE DEAMINASE"/>
    <property type="match status" value="1"/>
</dbReference>
<comment type="catalytic activity">
    <reaction evidence="9">
        <text>cytidine + H2O + H(+) = uridine + NH4(+)</text>
        <dbReference type="Rhea" id="RHEA:16069"/>
        <dbReference type="ChEBI" id="CHEBI:15377"/>
        <dbReference type="ChEBI" id="CHEBI:15378"/>
        <dbReference type="ChEBI" id="CHEBI:16704"/>
        <dbReference type="ChEBI" id="CHEBI:17562"/>
        <dbReference type="ChEBI" id="CHEBI:28938"/>
        <dbReference type="EC" id="3.5.4.5"/>
    </reaction>
</comment>
<dbReference type="InterPro" id="IPR050202">
    <property type="entry name" value="Cyt/Deoxycyt_deaminase"/>
</dbReference>
<dbReference type="GO" id="GO:0042802">
    <property type="term" value="F:identical protein binding"/>
    <property type="evidence" value="ECO:0007669"/>
    <property type="project" value="UniProtKB-ARBA"/>
</dbReference>
<dbReference type="InterPro" id="IPR006262">
    <property type="entry name" value="Cyt_deam_tetra"/>
</dbReference>
<keyword evidence="5" id="KW-0479">Metal-binding</keyword>
<sequence length="123" mass="13302">MIQTALEMREKARAPFSNYKVGAAIETESGTIIGGCNVESSSYSLTCCAERTALFRAIAEGHTLFKALAIASKNGGMPCGACRQVIWDYCKDIPIYVCDKNGLIKTTSSSELLPDAFDESHLK</sequence>
<proteinExistence type="inferred from homology"/>
<dbReference type="InterPro" id="IPR002125">
    <property type="entry name" value="CMP_dCMP_dom"/>
</dbReference>
<evidence type="ECO:0000256" key="1">
    <source>
        <dbReference type="ARBA" id="ARBA00001947"/>
    </source>
</evidence>
<comment type="cofactor">
    <cofactor evidence="1">
        <name>Zn(2+)</name>
        <dbReference type="ChEBI" id="CHEBI:29105"/>
    </cofactor>
</comment>
<evidence type="ECO:0000256" key="9">
    <source>
        <dbReference type="ARBA" id="ARBA00049558"/>
    </source>
</evidence>
<dbReference type="Gene3D" id="3.40.140.10">
    <property type="entry name" value="Cytidine Deaminase, domain 2"/>
    <property type="match status" value="1"/>
</dbReference>